<gene>
    <name evidence="1" type="ORF">MicloDRAFT_00008140</name>
</gene>
<dbReference type="eggNOG" id="COG3672">
    <property type="taxonomic scope" value="Bacteria"/>
</dbReference>
<name>I4Z2X2_9HYPH</name>
<proteinExistence type="predicted"/>
<dbReference type="Proteomes" id="UP000003947">
    <property type="component" value="Unassembled WGS sequence"/>
</dbReference>
<dbReference type="HOGENOM" id="CLU_092032_1_0_5"/>
<dbReference type="STRING" id="864069.MicloDRAFT_00008140"/>
<dbReference type="InterPro" id="IPR010319">
    <property type="entry name" value="Transglutaminase-like_Cys_pept"/>
</dbReference>
<accession>I4Z2X2</accession>
<dbReference type="Pfam" id="PF06035">
    <property type="entry name" value="Peptidase_C93"/>
    <property type="match status" value="1"/>
</dbReference>
<dbReference type="AlphaFoldDB" id="I4Z2X2"/>
<dbReference type="EMBL" id="JH660637">
    <property type="protein sequence ID" value="EIM30564.1"/>
    <property type="molecule type" value="Genomic_DNA"/>
</dbReference>
<dbReference type="PANTHER" id="PTHR39327:SF1">
    <property type="entry name" value="BLR5470 PROTEIN"/>
    <property type="match status" value="1"/>
</dbReference>
<protein>
    <submittedName>
        <fullName evidence="1">Putative periplasmic protein</fullName>
    </submittedName>
</protein>
<organism evidence="1 2">
    <name type="scientific">Microvirga lotononidis</name>
    <dbReference type="NCBI Taxonomy" id="864069"/>
    <lineage>
        <taxon>Bacteria</taxon>
        <taxon>Pseudomonadati</taxon>
        <taxon>Pseudomonadota</taxon>
        <taxon>Alphaproteobacteria</taxon>
        <taxon>Hyphomicrobiales</taxon>
        <taxon>Methylobacteriaceae</taxon>
        <taxon>Microvirga</taxon>
    </lineage>
</organism>
<keyword evidence="2" id="KW-1185">Reference proteome</keyword>
<evidence type="ECO:0000313" key="1">
    <source>
        <dbReference type="EMBL" id="EIM30564.1"/>
    </source>
</evidence>
<dbReference type="Gene3D" id="3.10.620.30">
    <property type="match status" value="1"/>
</dbReference>
<sequence length="264" mass="29239">MMEPVEPRRVNSPFTFRLSPKFNHVSLVKRTLTGWWGMRQDYFKNSLFCGVNEKPAVFGTFIKTALLGVSFLLSGAAAQAQTLASLPPSSVPITSVGSARPLQGWSDFCAKYRSECAVNASEPDTIEMTPQIWKTIVSVNQRVNSTIKAVTDADHWGVVDVWGFPDDGKGDCEDFQLLKRKLLAEAGLPRRAMRMTVVIDELGEGHAVLMVRTSRGDFVLDNKKNAILPWHQTGYVYIKRESQDVVGWVSLGGIMSSPTTTANR</sequence>
<dbReference type="PATRIC" id="fig|864069.3.peg.904"/>
<reference evidence="1 2" key="1">
    <citation type="submission" date="2012-02" db="EMBL/GenBank/DDBJ databases">
        <title>Improved High-Quality Draft sequence of Microvirga sp. WSM3557.</title>
        <authorList>
            <consortium name="US DOE Joint Genome Institute"/>
            <person name="Lucas S."/>
            <person name="Han J."/>
            <person name="Lapidus A."/>
            <person name="Cheng J.-F."/>
            <person name="Goodwin L."/>
            <person name="Pitluck S."/>
            <person name="Peters L."/>
            <person name="Zhang X."/>
            <person name="Detter J.C."/>
            <person name="Han C."/>
            <person name="Tapia R."/>
            <person name="Land M."/>
            <person name="Hauser L."/>
            <person name="Kyrpides N."/>
            <person name="Ivanova N."/>
            <person name="Pagani I."/>
            <person name="Brau L."/>
            <person name="Yates R."/>
            <person name="O'Hara G."/>
            <person name="Rui T."/>
            <person name="Howieson J."/>
            <person name="Reeve W."/>
            <person name="Woyke T."/>
        </authorList>
    </citation>
    <scope>NUCLEOTIDE SEQUENCE [LARGE SCALE GENOMIC DNA]</scope>
    <source>
        <strain evidence="1 2">WSM3557</strain>
    </source>
</reference>
<evidence type="ECO:0000313" key="2">
    <source>
        <dbReference type="Proteomes" id="UP000003947"/>
    </source>
</evidence>
<dbReference type="PANTHER" id="PTHR39327">
    <property type="match status" value="1"/>
</dbReference>